<feature type="chain" id="PRO_5045205380" evidence="1">
    <location>
        <begin position="21"/>
        <end position="228"/>
    </location>
</feature>
<protein>
    <submittedName>
        <fullName evidence="2">WG repeat-containing protein</fullName>
    </submittedName>
</protein>
<dbReference type="RefSeq" id="WP_207072186.1">
    <property type="nucleotide sequence ID" value="NZ_JAFLND010000004.1"/>
</dbReference>
<dbReference type="InterPro" id="IPR032774">
    <property type="entry name" value="WG_beta_rep"/>
</dbReference>
<accession>A0ABS3F020</accession>
<evidence type="ECO:0000313" key="2">
    <source>
        <dbReference type="EMBL" id="MBO0331852.1"/>
    </source>
</evidence>
<evidence type="ECO:0000256" key="1">
    <source>
        <dbReference type="SAM" id="SignalP"/>
    </source>
</evidence>
<organism evidence="2 3">
    <name type="scientific">[Muricauda] lutisoli</name>
    <dbReference type="NCBI Taxonomy" id="2816035"/>
    <lineage>
        <taxon>Bacteria</taxon>
        <taxon>Pseudomonadati</taxon>
        <taxon>Bacteroidota</taxon>
        <taxon>Flavobacteriia</taxon>
        <taxon>Flavobacteriales</taxon>
        <taxon>Flavobacteriaceae</taxon>
        <taxon>Allomuricauda</taxon>
    </lineage>
</organism>
<comment type="caution">
    <text evidence="2">The sequence shown here is derived from an EMBL/GenBank/DDBJ whole genome shotgun (WGS) entry which is preliminary data.</text>
</comment>
<dbReference type="PANTHER" id="PTHR37841:SF1">
    <property type="entry name" value="DUF3298 DOMAIN-CONTAINING PROTEIN"/>
    <property type="match status" value="1"/>
</dbReference>
<dbReference type="Pfam" id="PF14903">
    <property type="entry name" value="WG_beta_rep"/>
    <property type="match status" value="2"/>
</dbReference>
<dbReference type="PANTHER" id="PTHR37841">
    <property type="entry name" value="GLR2918 PROTEIN"/>
    <property type="match status" value="1"/>
</dbReference>
<name>A0ABS3F020_9FLAO</name>
<dbReference type="EMBL" id="JAFLND010000004">
    <property type="protein sequence ID" value="MBO0331852.1"/>
    <property type="molecule type" value="Genomic_DNA"/>
</dbReference>
<keyword evidence="3" id="KW-1185">Reference proteome</keyword>
<evidence type="ECO:0000313" key="3">
    <source>
        <dbReference type="Proteomes" id="UP000664163"/>
    </source>
</evidence>
<proteinExistence type="predicted"/>
<keyword evidence="1" id="KW-0732">Signal</keyword>
<gene>
    <name evidence="2" type="ORF">J0X13_14940</name>
</gene>
<sequence length="228" mass="26317">MKRIYLLLLCGILFSFMGTSQTIETINTPIIKGLDEVAPFSEGLAAVRQGELWGFIDKTGELVIDFRDDVVWNKNPDPDRTDIKGIRYPRFKNGLCPIQQTKDEGIVYYGFMDYQGQVVIEPEYLNVTEFNDNRAVGIYCRKTFRGKNSFQLNIYEYTFTEAILNTEGEIVWPIKTRDGISMIKKRYEMPELTASLISSDLIAIKTKDNDFEISLIKTLDQNHEKLER</sequence>
<feature type="signal peptide" evidence="1">
    <location>
        <begin position="1"/>
        <end position="20"/>
    </location>
</feature>
<dbReference type="Proteomes" id="UP000664163">
    <property type="component" value="Unassembled WGS sequence"/>
</dbReference>
<reference evidence="2 3" key="1">
    <citation type="submission" date="2021-03" db="EMBL/GenBank/DDBJ databases">
        <title>Muricauda sp. CAU 1631 isolated from Incheon.</title>
        <authorList>
            <person name="Kim W."/>
        </authorList>
    </citation>
    <scope>NUCLEOTIDE SEQUENCE [LARGE SCALE GENOMIC DNA]</scope>
    <source>
        <strain evidence="2 3">CAU 1631</strain>
    </source>
</reference>